<dbReference type="InterPro" id="IPR001789">
    <property type="entry name" value="Sig_transdc_resp-reg_receiver"/>
</dbReference>
<dbReference type="Pfam" id="PF00990">
    <property type="entry name" value="GGDEF"/>
    <property type="match status" value="1"/>
</dbReference>
<evidence type="ECO:0000313" key="4">
    <source>
        <dbReference type="EMBL" id="SBV94435.1"/>
    </source>
</evidence>
<dbReference type="InterPro" id="IPR000160">
    <property type="entry name" value="GGDEF_dom"/>
</dbReference>
<feature type="domain" description="Response regulatory" evidence="2">
    <location>
        <begin position="6"/>
        <end position="116"/>
    </location>
</feature>
<proteinExistence type="predicted"/>
<dbReference type="AlphaFoldDB" id="A0A212J5J6"/>
<feature type="domain" description="GGDEF" evidence="3">
    <location>
        <begin position="313"/>
        <end position="432"/>
    </location>
</feature>
<reference evidence="4" key="1">
    <citation type="submission" date="2016-04" db="EMBL/GenBank/DDBJ databases">
        <authorList>
            <person name="Evans L.H."/>
            <person name="Alamgir A."/>
            <person name="Owens N."/>
            <person name="Weber N.D."/>
            <person name="Virtaneva K."/>
            <person name="Barbian K."/>
            <person name="Babar A."/>
            <person name="Rosenke K."/>
        </authorList>
    </citation>
    <scope>NUCLEOTIDE SEQUENCE</scope>
    <source>
        <strain evidence="4">86</strain>
    </source>
</reference>
<evidence type="ECO:0000259" key="3">
    <source>
        <dbReference type="PROSITE" id="PS50887"/>
    </source>
</evidence>
<dbReference type="PROSITE" id="PS50110">
    <property type="entry name" value="RESPONSE_REGULATORY"/>
    <property type="match status" value="1"/>
</dbReference>
<protein>
    <submittedName>
        <fullName evidence="4">Putative two-component response transcriptional regulator, GGDEF domain</fullName>
    </submittedName>
</protein>
<dbReference type="SMART" id="SM00267">
    <property type="entry name" value="GGDEF"/>
    <property type="match status" value="1"/>
</dbReference>
<evidence type="ECO:0000259" key="2">
    <source>
        <dbReference type="PROSITE" id="PS50110"/>
    </source>
</evidence>
<dbReference type="InterPro" id="IPR043128">
    <property type="entry name" value="Rev_trsase/Diguanyl_cyclase"/>
</dbReference>
<gene>
    <name evidence="4" type="ORF">KL86APRO_10512</name>
</gene>
<accession>A0A212J5J6</accession>
<evidence type="ECO:0000256" key="1">
    <source>
        <dbReference type="PROSITE-ProRule" id="PRU00169"/>
    </source>
</evidence>
<sequence length="432" mass="46751">MSNIGNLCIVCPDPTRSARIAAFFEQARYRVEIRKDADAALAAMRANAPDVALLLDAPEPAARLLHALRAAPETVDVSLAFADGGRLDEAAACAADDVLPADIDADAMVFRLQPLFRLATMRSEMRLRAEGVEMQHPDPAPAPGPARALYLGLDPAMTLPADFLGRDAVWESAASTAEAEAIITGPGTYDLVVIDAPRSRLDDVQAFCRDMRDNPRLFSLPFLVRMPHVGGAAARDLYRVGVSRVIGAADGAREAQAEARSLIALQHNRTAVREALRRTLTEATGHPRQAVYTEDFLKAYLDRRIAAAEAHHRALSVVHLHLPEAVSLHDEAGETACRTLSEQIARWIARLIRVEDLAARLSDSDFIVVLPDTLPSEAQVVMNRIAGVLTFTDFAVPEVYRPVKVWPLVGVAGLEPGDRPETILGRAAANLG</sequence>
<dbReference type="EMBL" id="FLUO01000001">
    <property type="protein sequence ID" value="SBV94435.1"/>
    <property type="molecule type" value="Genomic_DNA"/>
</dbReference>
<dbReference type="Gene3D" id="3.40.50.2300">
    <property type="match status" value="1"/>
</dbReference>
<dbReference type="SUPFAM" id="SSF52172">
    <property type="entry name" value="CheY-like"/>
    <property type="match status" value="1"/>
</dbReference>
<dbReference type="GO" id="GO:0000160">
    <property type="term" value="P:phosphorelay signal transduction system"/>
    <property type="evidence" value="ECO:0007669"/>
    <property type="project" value="InterPro"/>
</dbReference>
<comment type="caution">
    <text evidence="1">Lacks conserved residue(s) required for the propagation of feature annotation.</text>
</comment>
<dbReference type="SUPFAM" id="SSF55073">
    <property type="entry name" value="Nucleotide cyclase"/>
    <property type="match status" value="1"/>
</dbReference>
<dbReference type="Gene3D" id="3.30.70.270">
    <property type="match status" value="1"/>
</dbReference>
<dbReference type="InterPro" id="IPR029787">
    <property type="entry name" value="Nucleotide_cyclase"/>
</dbReference>
<organism evidence="4">
    <name type="scientific">uncultured Alphaproteobacteria bacterium</name>
    <dbReference type="NCBI Taxonomy" id="91750"/>
    <lineage>
        <taxon>Bacteria</taxon>
        <taxon>Pseudomonadati</taxon>
        <taxon>Pseudomonadota</taxon>
        <taxon>Alphaproteobacteria</taxon>
        <taxon>environmental samples</taxon>
    </lineage>
</organism>
<name>A0A212J5J6_9PROT</name>
<dbReference type="InterPro" id="IPR011006">
    <property type="entry name" value="CheY-like_superfamily"/>
</dbReference>
<dbReference type="PROSITE" id="PS50887">
    <property type="entry name" value="GGDEF"/>
    <property type="match status" value="1"/>
</dbReference>